<dbReference type="InterPro" id="IPR006664">
    <property type="entry name" value="OMP_bac"/>
</dbReference>
<evidence type="ECO:0000259" key="5">
    <source>
        <dbReference type="PROSITE" id="PS51123"/>
    </source>
</evidence>
<organism evidence="6 7">
    <name type="scientific">Coraliomargarita akajimensis (strain DSM 45221 / IAM 15411 / JCM 23193 / KCTC 12865 / 04OKA010-24)</name>
    <dbReference type="NCBI Taxonomy" id="583355"/>
    <lineage>
        <taxon>Bacteria</taxon>
        <taxon>Pseudomonadati</taxon>
        <taxon>Verrucomicrobiota</taxon>
        <taxon>Opitutia</taxon>
        <taxon>Puniceicoccales</taxon>
        <taxon>Coraliomargaritaceae</taxon>
        <taxon>Coraliomargarita</taxon>
    </lineage>
</organism>
<dbReference type="EMBL" id="CP001998">
    <property type="protein sequence ID" value="ADE54474.1"/>
    <property type="molecule type" value="Genomic_DNA"/>
</dbReference>
<evidence type="ECO:0000313" key="6">
    <source>
        <dbReference type="EMBL" id="ADE54474.1"/>
    </source>
</evidence>
<dbReference type="GO" id="GO:0009279">
    <property type="term" value="C:cell outer membrane"/>
    <property type="evidence" value="ECO:0007669"/>
    <property type="project" value="UniProtKB-SubCell"/>
</dbReference>
<dbReference type="eggNOG" id="COG2885">
    <property type="taxonomic scope" value="Bacteria"/>
</dbReference>
<dbReference type="PROSITE" id="PS51123">
    <property type="entry name" value="OMPA_2"/>
    <property type="match status" value="1"/>
</dbReference>
<dbReference type="Gene3D" id="3.30.1330.60">
    <property type="entry name" value="OmpA-like domain"/>
    <property type="match status" value="1"/>
</dbReference>
<dbReference type="RefSeq" id="WP_013043196.1">
    <property type="nucleotide sequence ID" value="NC_014008.1"/>
</dbReference>
<evidence type="ECO:0000256" key="1">
    <source>
        <dbReference type="ARBA" id="ARBA00004442"/>
    </source>
</evidence>
<keyword evidence="3" id="KW-0998">Cell outer membrane</keyword>
<dbReference type="SUPFAM" id="SSF103088">
    <property type="entry name" value="OmpA-like"/>
    <property type="match status" value="1"/>
</dbReference>
<sequence>MVKSLQNALIILTAALFFTACTKKQGPTQYGNMTGGDYADSSDIIPDGQTEGDWGDELVERDPNATGWSEDGTMYNGREVVRGLIPSVYFGFDSSAIGASERGKLQQAANHLSQNPSDGLLIEGHCDWHGTTEYNLALGDRRSTSALDYLSTLGIDSSRVELLSKGSLEATSGLSKSDASQDRRADLIILK</sequence>
<dbReference type="KEGG" id="caa:Caka_1455"/>
<dbReference type="CDD" id="cd07185">
    <property type="entry name" value="OmpA_C-like"/>
    <property type="match status" value="1"/>
</dbReference>
<evidence type="ECO:0000256" key="2">
    <source>
        <dbReference type="ARBA" id="ARBA00023136"/>
    </source>
</evidence>
<comment type="subcellular location">
    <subcellularLocation>
        <location evidence="1">Cell outer membrane</location>
    </subcellularLocation>
</comment>
<dbReference type="Pfam" id="PF00691">
    <property type="entry name" value="OmpA"/>
    <property type="match status" value="1"/>
</dbReference>
<evidence type="ECO:0000256" key="3">
    <source>
        <dbReference type="ARBA" id="ARBA00023237"/>
    </source>
</evidence>
<protein>
    <submittedName>
        <fullName evidence="6">OmpA/MotB domain protein</fullName>
    </submittedName>
</protein>
<keyword evidence="7" id="KW-1185">Reference proteome</keyword>
<evidence type="ECO:0000313" key="7">
    <source>
        <dbReference type="Proteomes" id="UP000000925"/>
    </source>
</evidence>
<accession>D5EJ75</accession>
<dbReference type="InterPro" id="IPR006665">
    <property type="entry name" value="OmpA-like"/>
</dbReference>
<dbReference type="InterPro" id="IPR036737">
    <property type="entry name" value="OmpA-like_sf"/>
</dbReference>
<dbReference type="PANTHER" id="PTHR30329:SF21">
    <property type="entry name" value="LIPOPROTEIN YIAD-RELATED"/>
    <property type="match status" value="1"/>
</dbReference>
<dbReference type="PROSITE" id="PS51257">
    <property type="entry name" value="PROKAR_LIPOPROTEIN"/>
    <property type="match status" value="1"/>
</dbReference>
<feature type="domain" description="OmpA-like" evidence="5">
    <location>
        <begin position="77"/>
        <end position="191"/>
    </location>
</feature>
<reference evidence="6 7" key="1">
    <citation type="journal article" date="2010" name="Stand. Genomic Sci.">
        <title>Complete genome sequence of Coraliomargarita akajimensis type strain (04OKA010-24).</title>
        <authorList>
            <person name="Mavromatis K."/>
            <person name="Abt B."/>
            <person name="Brambilla E."/>
            <person name="Lapidus A."/>
            <person name="Copeland A."/>
            <person name="Deshpande S."/>
            <person name="Nolan M."/>
            <person name="Lucas S."/>
            <person name="Tice H."/>
            <person name="Cheng J.F."/>
            <person name="Han C."/>
            <person name="Detter J.C."/>
            <person name="Woyke T."/>
            <person name="Goodwin L."/>
            <person name="Pitluck S."/>
            <person name="Held B."/>
            <person name="Brettin T."/>
            <person name="Tapia R."/>
            <person name="Ivanova N."/>
            <person name="Mikhailova N."/>
            <person name="Pati A."/>
            <person name="Liolios K."/>
            <person name="Chen A."/>
            <person name="Palaniappan K."/>
            <person name="Land M."/>
            <person name="Hauser L."/>
            <person name="Chang Y.J."/>
            <person name="Jeffries C.D."/>
            <person name="Rohde M."/>
            <person name="Goker M."/>
            <person name="Bristow J."/>
            <person name="Eisen J.A."/>
            <person name="Markowitz V."/>
            <person name="Hugenholtz P."/>
            <person name="Klenk H.P."/>
            <person name="Kyrpides N.C."/>
        </authorList>
    </citation>
    <scope>NUCLEOTIDE SEQUENCE [LARGE SCALE GENOMIC DNA]</scope>
    <source>
        <strain evidence="7">DSM 45221 / IAM 15411 / JCM 23193 / KCTC 12865</strain>
    </source>
</reference>
<dbReference type="InterPro" id="IPR050330">
    <property type="entry name" value="Bact_OuterMem_StrucFunc"/>
</dbReference>
<evidence type="ECO:0000256" key="4">
    <source>
        <dbReference type="PROSITE-ProRule" id="PRU00473"/>
    </source>
</evidence>
<keyword evidence="2 4" id="KW-0472">Membrane</keyword>
<dbReference type="AlphaFoldDB" id="D5EJ75"/>
<dbReference type="PANTHER" id="PTHR30329">
    <property type="entry name" value="STATOR ELEMENT OF FLAGELLAR MOTOR COMPLEX"/>
    <property type="match status" value="1"/>
</dbReference>
<dbReference type="PRINTS" id="PR01021">
    <property type="entry name" value="OMPADOMAIN"/>
</dbReference>
<name>D5EJ75_CORAD</name>
<gene>
    <name evidence="6" type="ordered locus">Caka_1455</name>
</gene>
<dbReference type="HOGENOM" id="CLU_016890_9_0_0"/>
<dbReference type="OrthoDB" id="9809164at2"/>
<dbReference type="STRING" id="583355.Caka_1455"/>
<proteinExistence type="predicted"/>
<dbReference type="Proteomes" id="UP000000925">
    <property type="component" value="Chromosome"/>
</dbReference>